<keyword evidence="3" id="KW-1185">Reference proteome</keyword>
<dbReference type="AlphaFoldDB" id="A0A5J4NJ51"/>
<feature type="transmembrane region" description="Helical" evidence="1">
    <location>
        <begin position="6"/>
        <end position="33"/>
    </location>
</feature>
<dbReference type="Proteomes" id="UP000324629">
    <property type="component" value="Unassembled WGS sequence"/>
</dbReference>
<sequence>MSEAGVAVRVLLTVFGALATIINGIVFCVLPAVCTQREEDREAGGGCRGGPANYRPTTFLSVVSKIMESLLDDSFEAKD</sequence>
<accession>A0A5J4NJ51</accession>
<reference evidence="2 3" key="1">
    <citation type="journal article" date="2019" name="Gigascience">
        <title>Whole-genome sequence of the oriental lung fluke Paragonimus westermani.</title>
        <authorList>
            <person name="Oey H."/>
            <person name="Zakrzewski M."/>
            <person name="Narain K."/>
            <person name="Devi K.R."/>
            <person name="Agatsuma T."/>
            <person name="Nawaratna S."/>
            <person name="Gobert G.N."/>
            <person name="Jones M.K."/>
            <person name="Ragan M.A."/>
            <person name="McManus D.P."/>
            <person name="Krause L."/>
        </authorList>
    </citation>
    <scope>NUCLEOTIDE SEQUENCE [LARGE SCALE GENOMIC DNA]</scope>
    <source>
        <strain evidence="2 3">IND2009</strain>
    </source>
</reference>
<gene>
    <name evidence="2" type="ORF">DEA37_0008325</name>
</gene>
<protein>
    <submittedName>
        <fullName evidence="2">Uncharacterized protein</fullName>
    </submittedName>
</protein>
<name>A0A5J4NJ51_9TREM</name>
<dbReference type="EMBL" id="QNGE01002484">
    <property type="protein sequence ID" value="KAA3675504.1"/>
    <property type="molecule type" value="Genomic_DNA"/>
</dbReference>
<evidence type="ECO:0000256" key="1">
    <source>
        <dbReference type="SAM" id="Phobius"/>
    </source>
</evidence>
<keyword evidence="1" id="KW-0812">Transmembrane</keyword>
<keyword evidence="1" id="KW-1133">Transmembrane helix</keyword>
<comment type="caution">
    <text evidence="2">The sequence shown here is derived from an EMBL/GenBank/DDBJ whole genome shotgun (WGS) entry which is preliminary data.</text>
</comment>
<evidence type="ECO:0000313" key="2">
    <source>
        <dbReference type="EMBL" id="KAA3675504.1"/>
    </source>
</evidence>
<evidence type="ECO:0000313" key="3">
    <source>
        <dbReference type="Proteomes" id="UP000324629"/>
    </source>
</evidence>
<organism evidence="2 3">
    <name type="scientific">Paragonimus westermani</name>
    <dbReference type="NCBI Taxonomy" id="34504"/>
    <lineage>
        <taxon>Eukaryota</taxon>
        <taxon>Metazoa</taxon>
        <taxon>Spiralia</taxon>
        <taxon>Lophotrochozoa</taxon>
        <taxon>Platyhelminthes</taxon>
        <taxon>Trematoda</taxon>
        <taxon>Digenea</taxon>
        <taxon>Plagiorchiida</taxon>
        <taxon>Troglotremata</taxon>
        <taxon>Troglotrematidae</taxon>
        <taxon>Paragonimus</taxon>
    </lineage>
</organism>
<keyword evidence="1" id="KW-0472">Membrane</keyword>
<proteinExistence type="predicted"/>